<reference evidence="3" key="1">
    <citation type="submission" date="2023-03" db="EMBL/GenBank/DDBJ databases">
        <authorList>
            <person name="Steffen K."/>
            <person name="Cardenas P."/>
        </authorList>
    </citation>
    <scope>NUCLEOTIDE SEQUENCE</scope>
</reference>
<proteinExistence type="predicted"/>
<dbReference type="CDD" id="cd01449">
    <property type="entry name" value="TST_Repeat_2"/>
    <property type="match status" value="1"/>
</dbReference>
<protein>
    <submittedName>
        <fullName evidence="3">Thiosulfate sulfurtransferase</fullName>
    </submittedName>
</protein>
<dbReference type="PROSITE" id="PS50206">
    <property type="entry name" value="RHODANESE_3"/>
    <property type="match status" value="2"/>
</dbReference>
<dbReference type="InterPro" id="IPR036873">
    <property type="entry name" value="Rhodanese-like_dom_sf"/>
</dbReference>
<evidence type="ECO:0000256" key="1">
    <source>
        <dbReference type="ARBA" id="ARBA00022737"/>
    </source>
</evidence>
<gene>
    <name evidence="3" type="ORF">GBAR_LOCUS717</name>
</gene>
<feature type="domain" description="Rhodanese" evidence="2">
    <location>
        <begin position="119"/>
        <end position="230"/>
    </location>
</feature>
<dbReference type="Pfam" id="PF00581">
    <property type="entry name" value="Rhodanese"/>
    <property type="match status" value="2"/>
</dbReference>
<comment type="caution">
    <text evidence="3">The sequence shown here is derived from an EMBL/GenBank/DDBJ whole genome shotgun (WGS) entry which is preliminary data.</text>
</comment>
<keyword evidence="1" id="KW-0677">Repeat</keyword>
<dbReference type="AlphaFoldDB" id="A0AA35VZ01"/>
<feature type="domain" description="Rhodanese" evidence="2">
    <location>
        <begin position="3"/>
        <end position="92"/>
    </location>
</feature>
<dbReference type="Proteomes" id="UP001174909">
    <property type="component" value="Unassembled WGS sequence"/>
</dbReference>
<evidence type="ECO:0000313" key="3">
    <source>
        <dbReference type="EMBL" id="CAI7991403.1"/>
    </source>
</evidence>
<evidence type="ECO:0000259" key="2">
    <source>
        <dbReference type="PROSITE" id="PS50206"/>
    </source>
</evidence>
<keyword evidence="4" id="KW-1185">Reference proteome</keyword>
<dbReference type="Gene3D" id="3.40.250.10">
    <property type="entry name" value="Rhodanese-like domain"/>
    <property type="match status" value="2"/>
</dbReference>
<sequence>MRYLMGHLRGAVSVPFKKLQGLDGQLGSPEQLAAVFGEAGLGDDVTPILYDHQDGRNAAMAAWVLEYLGRSDVHIMELRYEAWKERGREVLYRPVPTSAARFTVRLNAGIRATLDDVAGRGSASLVDARTPEEFRGEVEMDHRPGHIPGAVSLPHADLAGANGNLYCGQDTVRERLVAAGIAEGEPVIAYCRSGIRAAVTWLALDQAGHTVSLYDGSYAEWMDSDQPVEA</sequence>
<dbReference type="InterPro" id="IPR001763">
    <property type="entry name" value="Rhodanese-like_dom"/>
</dbReference>
<dbReference type="PANTHER" id="PTHR43855">
    <property type="entry name" value="THIOSULFATE SULFURTRANSFERASE"/>
    <property type="match status" value="1"/>
</dbReference>
<evidence type="ECO:0000313" key="4">
    <source>
        <dbReference type="Proteomes" id="UP001174909"/>
    </source>
</evidence>
<dbReference type="PANTHER" id="PTHR43855:SF1">
    <property type="entry name" value="THIOSULFATE SULFURTRANSFERASE"/>
    <property type="match status" value="1"/>
</dbReference>
<dbReference type="EMBL" id="CASHTH010000113">
    <property type="protein sequence ID" value="CAI7991403.1"/>
    <property type="molecule type" value="Genomic_DNA"/>
</dbReference>
<dbReference type="InterPro" id="IPR051126">
    <property type="entry name" value="Thiosulfate_sulfurtransferase"/>
</dbReference>
<dbReference type="SUPFAM" id="SSF52821">
    <property type="entry name" value="Rhodanese/Cell cycle control phosphatase"/>
    <property type="match status" value="2"/>
</dbReference>
<name>A0AA35VZ01_GEOBA</name>
<accession>A0AA35VZ01</accession>
<organism evidence="3 4">
    <name type="scientific">Geodia barretti</name>
    <name type="common">Barrett's horny sponge</name>
    <dbReference type="NCBI Taxonomy" id="519541"/>
    <lineage>
        <taxon>Eukaryota</taxon>
        <taxon>Metazoa</taxon>
        <taxon>Porifera</taxon>
        <taxon>Demospongiae</taxon>
        <taxon>Heteroscleromorpha</taxon>
        <taxon>Tetractinellida</taxon>
        <taxon>Astrophorina</taxon>
        <taxon>Geodiidae</taxon>
        <taxon>Geodia</taxon>
    </lineage>
</organism>
<dbReference type="SMART" id="SM00450">
    <property type="entry name" value="RHOD"/>
    <property type="match status" value="2"/>
</dbReference>